<reference evidence="2 3" key="1">
    <citation type="submission" date="2020-10" db="EMBL/GenBank/DDBJ databases">
        <authorList>
            <person name="Castelo-Branco R."/>
            <person name="Eusebio N."/>
            <person name="Adriana R."/>
            <person name="Vieira A."/>
            <person name="Brugerolle De Fraissinette N."/>
            <person name="Rezende De Castro R."/>
            <person name="Schneider M.P."/>
            <person name="Vasconcelos V."/>
            <person name="Leao P.N."/>
        </authorList>
    </citation>
    <scope>NUCLEOTIDE SEQUENCE [LARGE SCALE GENOMIC DNA]</scope>
    <source>
        <strain evidence="2 3">LEGE 03274</strain>
    </source>
</reference>
<evidence type="ECO:0000313" key="2">
    <source>
        <dbReference type="EMBL" id="MBE9221150.1"/>
    </source>
</evidence>
<dbReference type="SUPFAM" id="SSF53756">
    <property type="entry name" value="UDP-Glycosyltransferase/glycogen phosphorylase"/>
    <property type="match status" value="1"/>
</dbReference>
<accession>A0ABR9UZU7</accession>
<organism evidence="2 3">
    <name type="scientific">Cyanobacterium stanieri LEGE 03274</name>
    <dbReference type="NCBI Taxonomy" id="1828756"/>
    <lineage>
        <taxon>Bacteria</taxon>
        <taxon>Bacillati</taxon>
        <taxon>Cyanobacteriota</taxon>
        <taxon>Cyanophyceae</taxon>
        <taxon>Oscillatoriophycideae</taxon>
        <taxon>Chroococcales</taxon>
        <taxon>Geminocystaceae</taxon>
        <taxon>Cyanobacterium</taxon>
    </lineage>
</organism>
<evidence type="ECO:0000259" key="1">
    <source>
        <dbReference type="Pfam" id="PF00534"/>
    </source>
</evidence>
<keyword evidence="3" id="KW-1185">Reference proteome</keyword>
<comment type="caution">
    <text evidence="2">The sequence shown here is derived from an EMBL/GenBank/DDBJ whole genome shotgun (WGS) entry which is preliminary data.</text>
</comment>
<sequence>MHKLLFMSTPVGALSSGIGGGVELTLYNLIQEMQKRGYDITTIAPKNSYFANAKIIEIEGSVHIPAQTQTRDIPTVMPKNSVLGNMWEYARKVQSEYDLIVNFAFDWLPFYLTPFFSTPIAQFISMGSLSDSLDEMMDKIAQQYPHNFGVYTKSQANTFPFSQLCEILGSGLDLSLYQYSEKCEQKLAWLGRIAPEKALEDAVKACDITQVPLLIFGKIQDEQYWQNILTQYPDAPIDYRGFLSTQDLQEELRQCQGLLMTPRWIEAFGNVAIEALACGVPVIAYARGGPSEIVEDGKTGFLVTPDSVDGLVKAINQLSTINRYDCRLVVEKEYSLEVWGDRFEAWFKKIVKTN</sequence>
<gene>
    <name evidence="2" type="ORF">IQ215_00420</name>
</gene>
<dbReference type="EMBL" id="JADEWC010000001">
    <property type="protein sequence ID" value="MBE9221150.1"/>
    <property type="molecule type" value="Genomic_DNA"/>
</dbReference>
<evidence type="ECO:0000313" key="3">
    <source>
        <dbReference type="Proteomes" id="UP000654604"/>
    </source>
</evidence>
<dbReference type="Pfam" id="PF00534">
    <property type="entry name" value="Glycos_transf_1"/>
    <property type="match status" value="1"/>
</dbReference>
<dbReference type="RefSeq" id="WP_193799348.1">
    <property type="nucleotide sequence ID" value="NZ_JADEWC010000001.1"/>
</dbReference>
<proteinExistence type="predicted"/>
<dbReference type="Gene3D" id="3.40.50.2000">
    <property type="entry name" value="Glycogen Phosphorylase B"/>
    <property type="match status" value="2"/>
</dbReference>
<protein>
    <submittedName>
        <fullName evidence="2">Glycosyltransferase family 4 protein</fullName>
    </submittedName>
</protein>
<dbReference type="CDD" id="cd03802">
    <property type="entry name" value="GT4_AviGT4-like"/>
    <property type="match status" value="1"/>
</dbReference>
<dbReference type="Proteomes" id="UP000654604">
    <property type="component" value="Unassembled WGS sequence"/>
</dbReference>
<dbReference type="InterPro" id="IPR001296">
    <property type="entry name" value="Glyco_trans_1"/>
</dbReference>
<dbReference type="PANTHER" id="PTHR45947:SF3">
    <property type="entry name" value="SULFOQUINOVOSYL TRANSFERASE SQD2"/>
    <property type="match status" value="1"/>
</dbReference>
<name>A0ABR9UZU7_9CHRO</name>
<dbReference type="PANTHER" id="PTHR45947">
    <property type="entry name" value="SULFOQUINOVOSYL TRANSFERASE SQD2"/>
    <property type="match status" value="1"/>
</dbReference>
<dbReference type="InterPro" id="IPR050194">
    <property type="entry name" value="Glycosyltransferase_grp1"/>
</dbReference>
<feature type="domain" description="Glycosyl transferase family 1" evidence="1">
    <location>
        <begin position="186"/>
        <end position="320"/>
    </location>
</feature>